<dbReference type="Gene3D" id="3.40.50.2000">
    <property type="entry name" value="Glycogen Phosphorylase B"/>
    <property type="match status" value="2"/>
</dbReference>
<organism evidence="3 4">
    <name type="scientific">Gandjariella thermophila</name>
    <dbReference type="NCBI Taxonomy" id="1931992"/>
    <lineage>
        <taxon>Bacteria</taxon>
        <taxon>Bacillati</taxon>
        <taxon>Actinomycetota</taxon>
        <taxon>Actinomycetes</taxon>
        <taxon>Pseudonocardiales</taxon>
        <taxon>Pseudonocardiaceae</taxon>
        <taxon>Gandjariella</taxon>
    </lineage>
</organism>
<dbReference type="SUPFAM" id="SSF53756">
    <property type="entry name" value="UDP-Glycosyltransferase/glycogen phosphorylase"/>
    <property type="match status" value="1"/>
</dbReference>
<evidence type="ECO:0000313" key="3">
    <source>
        <dbReference type="EMBL" id="GDY32540.1"/>
    </source>
</evidence>
<feature type="domain" description="Glycosyl transferase family 1" evidence="2">
    <location>
        <begin position="175"/>
        <end position="331"/>
    </location>
</feature>
<dbReference type="AlphaFoldDB" id="A0A4D4JBZ1"/>
<dbReference type="PANTHER" id="PTHR46401">
    <property type="entry name" value="GLYCOSYLTRANSFERASE WBBK-RELATED"/>
    <property type="match status" value="1"/>
</dbReference>
<reference evidence="4" key="1">
    <citation type="submission" date="2019-04" db="EMBL/GenBank/DDBJ databases">
        <title>Draft genome sequence of Pseudonocardiaceae bacterium SL3-2-4.</title>
        <authorList>
            <person name="Ningsih F."/>
            <person name="Yokota A."/>
            <person name="Sakai Y."/>
            <person name="Nanatani K."/>
            <person name="Yabe S."/>
            <person name="Oetari A."/>
            <person name="Sjamsuridzal W."/>
        </authorList>
    </citation>
    <scope>NUCLEOTIDE SEQUENCE [LARGE SCALE GENOMIC DNA]</scope>
    <source>
        <strain evidence="4">SL3-2-4</strain>
    </source>
</reference>
<gene>
    <name evidence="3" type="ORF">GTS_41730</name>
</gene>
<dbReference type="GO" id="GO:0016757">
    <property type="term" value="F:glycosyltransferase activity"/>
    <property type="evidence" value="ECO:0007669"/>
    <property type="project" value="InterPro"/>
</dbReference>
<sequence>MNTVHAVLPGDVADPTSPSGGNIYDLRVCRDLAAEHGWRVHRIAVPGSWPRPGDAARAALDRALADLPDGAAVLLDGLVGCGVPEVVVPHAHRLRLVVLVHLPLADEIGLPAEVAADLADRERRTLRAARAVVVTSAWTARRLAARGMADAPVHVAPPGSDPAPLAPGTGDGSALLCVAAVTPHKGHDLLVDALARVADLAWQCDCAGPLHRAPDHVAEVRRRIDRYGLGDRVRLLGPLDRPELDAAYAAADLVVLASRGETYGMVLPEALRRGIPVLATAVGAVPDTLGRAPDGGVPGMLVPPEDAGALAGALRRWLTEPELRRRLHASATSVRGILGTWQETSRLIAGVLERLH</sequence>
<dbReference type="PANTHER" id="PTHR46401:SF2">
    <property type="entry name" value="GLYCOSYLTRANSFERASE WBBK-RELATED"/>
    <property type="match status" value="1"/>
</dbReference>
<accession>A0A4D4JBZ1</accession>
<dbReference type="Proteomes" id="UP000298860">
    <property type="component" value="Unassembled WGS sequence"/>
</dbReference>
<dbReference type="EMBL" id="BJFL01000025">
    <property type="protein sequence ID" value="GDY32540.1"/>
    <property type="molecule type" value="Genomic_DNA"/>
</dbReference>
<protein>
    <submittedName>
        <fullName evidence="3">Glycosyl transferase</fullName>
    </submittedName>
</protein>
<dbReference type="RefSeq" id="WP_137815545.1">
    <property type="nucleotide sequence ID" value="NZ_BJFL01000025.1"/>
</dbReference>
<dbReference type="CDD" id="cd03801">
    <property type="entry name" value="GT4_PimA-like"/>
    <property type="match status" value="1"/>
</dbReference>
<evidence type="ECO:0000259" key="2">
    <source>
        <dbReference type="Pfam" id="PF00534"/>
    </source>
</evidence>
<name>A0A4D4JBZ1_9PSEU</name>
<dbReference type="InterPro" id="IPR001296">
    <property type="entry name" value="Glyco_trans_1"/>
</dbReference>
<dbReference type="GO" id="GO:0009103">
    <property type="term" value="P:lipopolysaccharide biosynthetic process"/>
    <property type="evidence" value="ECO:0007669"/>
    <property type="project" value="TreeGrafter"/>
</dbReference>
<dbReference type="Pfam" id="PF00534">
    <property type="entry name" value="Glycos_transf_1"/>
    <property type="match status" value="1"/>
</dbReference>
<dbReference type="OrthoDB" id="9765330at2"/>
<evidence type="ECO:0000256" key="1">
    <source>
        <dbReference type="ARBA" id="ARBA00022679"/>
    </source>
</evidence>
<keyword evidence="4" id="KW-1185">Reference proteome</keyword>
<keyword evidence="1 3" id="KW-0808">Transferase</keyword>
<comment type="caution">
    <text evidence="3">The sequence shown here is derived from an EMBL/GenBank/DDBJ whole genome shotgun (WGS) entry which is preliminary data.</text>
</comment>
<proteinExistence type="predicted"/>
<evidence type="ECO:0000313" key="4">
    <source>
        <dbReference type="Proteomes" id="UP000298860"/>
    </source>
</evidence>